<evidence type="ECO:0000256" key="1">
    <source>
        <dbReference type="ARBA" id="ARBA00044777"/>
    </source>
</evidence>
<feature type="compositionally biased region" description="Gly residues" evidence="3">
    <location>
        <begin position="1"/>
        <end position="10"/>
    </location>
</feature>
<comment type="function">
    <text evidence="2">Participates in chromosomal partition during cell division. May act via the formation of a condensin-like complex containing Smc and ScpB that pull DNA away from mid-cell into both cell halves.</text>
</comment>
<sequence>MEQGSTGLGEGAPRARERKGTSSPIYSVELEVFEGPLDLLLHLVRKHELDILDIPIAFVAEKYLEYLDVMRQLDLEIAGDYLVMAATLAYLKSRELLPPEPRAGEAGQSEEEEGEDPREALIRRLVEYERFKQAAAELDSLPVSGRDVFARGAELVMPPIDPGLAPVSLFNLAEAYYRVLTRAKVKSTHEVQIEAVTVAQRIKQLALILDEKPHFEFEELFLGRTWNSERELRAMLVVTLMSILEMVKLGVAGVQQPHDTPNIRIYRRASAEQTQAALADYDEDASFGAPTPKAEDAAAAAAGAAATPARTPSEADLDAVEEAALLAEALASVQEPEEPVLGYADESEDVAANDPAAAEYGEDAPARRATGRPSRERRRESSAVSEDMSGESGDVEDVSEDMWRESSLRASPGEDSLRGAAWAPERTGAADDEGGTAGTRSATDAGEVGEAEAVLADSTEASAPDVAGESDDGAASEAVGSDSGQAEGGEDATREARDGAEETRGDGEAREAVPEDSEDSASETAGWGRGEQAGAMVPADDQDAASETVREDNDASDRREDAAVRLMDESAASEAVREDSDAEACDEDADPVVLSDSEGDREAASTEDASVEVDGDFEGDTTDVSAASEALRGAASEDESAAGEAEDSEDEDAASEHAVTRWGSADERAASEALREDSADDAVNVAVRVDSEEHRIVDGLARTNLEDTGWSAREGTDVVGPREDATSAAVVLDGEDAASEAVGSSSESLSESEDAASEAFGSSSESDDLIGEVVRSDSDDVLGEAVGSGSEDAASEAVGSGSEDAASEAVGSGSDDVLGEAVRSDSEDATSEAVSSDSDDVLGEAVGSESEDAASAAVGSGREDATSEAVRSDSDDVLGEAVGSDSEDATSEAVRSNSDDVLGEALRSESEDAASEVVGSSSESEDAASEAVGSGSDDVLREAVGADSEDAVVTGEAVRVDGDEAARAEGSRDASEAVGSDSEEEAVGGLFLNTGEGLGERELGEVDDEDDAP</sequence>
<dbReference type="Proteomes" id="UP001139031">
    <property type="component" value="Unassembled WGS sequence"/>
</dbReference>
<name>A0ABS7TXR9_9BACT</name>
<feature type="compositionally biased region" description="Low complexity" evidence="3">
    <location>
        <begin position="445"/>
        <end position="454"/>
    </location>
</feature>
<keyword evidence="2" id="KW-0132">Cell division</keyword>
<keyword evidence="5" id="KW-1185">Reference proteome</keyword>
<comment type="subcellular location">
    <subcellularLocation>
        <location evidence="2">Cytoplasm</location>
    </subcellularLocation>
    <text evidence="2">Associated with two foci at the outer edges of the nucleoid region in young cells, and at four foci within both cell halves in older cells.</text>
</comment>
<feature type="compositionally biased region" description="Basic and acidic residues" evidence="3">
    <location>
        <begin position="654"/>
        <end position="677"/>
    </location>
</feature>
<accession>A0ABS7TXR9</accession>
<comment type="caution">
    <text evidence="4">The sequence shown here is derived from an EMBL/GenBank/DDBJ whole genome shotgun (WGS) entry which is preliminary data.</text>
</comment>
<feature type="compositionally biased region" description="Basic and acidic residues" evidence="3">
    <location>
        <begin position="491"/>
        <end position="513"/>
    </location>
</feature>
<comment type="similarity">
    <text evidence="2">Belongs to the ScpA family.</text>
</comment>
<feature type="compositionally biased region" description="Acidic residues" evidence="3">
    <location>
        <begin position="636"/>
        <end position="653"/>
    </location>
</feature>
<dbReference type="Pfam" id="PF02616">
    <property type="entry name" value="SMC_ScpA"/>
    <property type="match status" value="1"/>
</dbReference>
<organism evidence="4 5">
    <name type="scientific">Nannocystis pusilla</name>
    <dbReference type="NCBI Taxonomy" id="889268"/>
    <lineage>
        <taxon>Bacteria</taxon>
        <taxon>Pseudomonadati</taxon>
        <taxon>Myxococcota</taxon>
        <taxon>Polyangia</taxon>
        <taxon>Nannocystales</taxon>
        <taxon>Nannocystaceae</taxon>
        <taxon>Nannocystis</taxon>
    </lineage>
</organism>
<keyword evidence="2" id="KW-0159">Chromosome partition</keyword>
<reference evidence="4" key="1">
    <citation type="submission" date="2021-08" db="EMBL/GenBank/DDBJ databases">
        <authorList>
            <person name="Stevens D.C."/>
        </authorList>
    </citation>
    <scope>NUCLEOTIDE SEQUENCE</scope>
    <source>
        <strain evidence="4">DSM 53165</strain>
    </source>
</reference>
<feature type="compositionally biased region" description="Acidic residues" evidence="3">
    <location>
        <begin position="609"/>
        <end position="621"/>
    </location>
</feature>
<feature type="compositionally biased region" description="Basic and acidic residues" evidence="3">
    <location>
        <begin position="548"/>
        <end position="568"/>
    </location>
</feature>
<dbReference type="EMBL" id="JAIRAU010000039">
    <property type="protein sequence ID" value="MBZ5713068.1"/>
    <property type="molecule type" value="Genomic_DNA"/>
</dbReference>
<gene>
    <name evidence="2" type="primary">scpA</name>
    <name evidence="4" type="ORF">K7C98_27860</name>
</gene>
<feature type="region of interest" description="Disordered" evidence="3">
    <location>
        <begin position="356"/>
        <end position="682"/>
    </location>
</feature>
<feature type="compositionally biased region" description="Basic and acidic residues" evidence="3">
    <location>
        <begin position="958"/>
        <end position="975"/>
    </location>
</feature>
<dbReference type="InterPro" id="IPR003768">
    <property type="entry name" value="ScpA"/>
</dbReference>
<keyword evidence="2" id="KW-0131">Cell cycle</keyword>
<dbReference type="Gene3D" id="6.10.250.2410">
    <property type="match status" value="1"/>
</dbReference>
<keyword evidence="2" id="KW-0963">Cytoplasm</keyword>
<feature type="compositionally biased region" description="Basic and acidic residues" evidence="3">
    <location>
        <begin position="714"/>
        <end position="725"/>
    </location>
</feature>
<dbReference type="RefSeq" id="WP_224194815.1">
    <property type="nucleotide sequence ID" value="NZ_JAIRAU010000039.1"/>
</dbReference>
<evidence type="ECO:0000313" key="5">
    <source>
        <dbReference type="Proteomes" id="UP001139031"/>
    </source>
</evidence>
<feature type="compositionally biased region" description="Basic and acidic residues" evidence="3">
    <location>
        <begin position="861"/>
        <end position="874"/>
    </location>
</feature>
<dbReference type="HAMAP" id="MF_01805">
    <property type="entry name" value="ScpA"/>
    <property type="match status" value="1"/>
</dbReference>
<feature type="compositionally biased region" description="Low complexity" evidence="3">
    <location>
        <begin position="739"/>
        <end position="749"/>
    </location>
</feature>
<proteinExistence type="inferred from homology"/>
<dbReference type="PANTHER" id="PTHR33969:SF2">
    <property type="entry name" value="SEGREGATION AND CONDENSATION PROTEIN A"/>
    <property type="match status" value="1"/>
</dbReference>
<feature type="region of interest" description="Disordered" evidence="3">
    <location>
        <begin position="1"/>
        <end position="20"/>
    </location>
</feature>
<feature type="region of interest" description="Disordered" evidence="3">
    <location>
        <begin position="698"/>
        <end position="1013"/>
    </location>
</feature>
<protein>
    <recommendedName>
        <fullName evidence="1 2">Segregation and condensation protein A</fullName>
    </recommendedName>
</protein>
<evidence type="ECO:0000256" key="3">
    <source>
        <dbReference type="SAM" id="MobiDB-lite"/>
    </source>
</evidence>
<feature type="compositionally biased region" description="Acidic residues" evidence="3">
    <location>
        <begin position="580"/>
        <end position="590"/>
    </location>
</feature>
<dbReference type="PANTHER" id="PTHR33969">
    <property type="entry name" value="SEGREGATION AND CONDENSATION PROTEIN A"/>
    <property type="match status" value="1"/>
</dbReference>
<evidence type="ECO:0000313" key="4">
    <source>
        <dbReference type="EMBL" id="MBZ5713068.1"/>
    </source>
</evidence>
<evidence type="ECO:0000256" key="2">
    <source>
        <dbReference type="HAMAP-Rule" id="MF_01805"/>
    </source>
</evidence>
<comment type="subunit">
    <text evidence="2">Component of a cohesin-like complex composed of ScpA, ScpB and the Smc homodimer, in which ScpA and ScpB bind to the head domain of Smc. The presence of the three proteins is required for the association of the complex with DNA.</text>
</comment>